<evidence type="ECO:0000256" key="3">
    <source>
        <dbReference type="ARBA" id="ARBA00022692"/>
    </source>
</evidence>
<evidence type="ECO:0000256" key="1">
    <source>
        <dbReference type="ARBA" id="ARBA00004141"/>
    </source>
</evidence>
<comment type="similarity">
    <text evidence="2 7">Belongs to the CTL (choline transporter-like) family.</text>
</comment>
<feature type="transmembrane region" description="Helical" evidence="7">
    <location>
        <begin position="37"/>
        <end position="58"/>
    </location>
</feature>
<dbReference type="PANTHER" id="PTHR12385:SF14">
    <property type="entry name" value="CHOLINE TRANSPORTER-LIKE 2"/>
    <property type="match status" value="1"/>
</dbReference>
<sequence length="720" mass="81987">MPSRQDDRALVVRDYGEPVKFDPNFKGPLKHRSCTDVICLLLFILFLIGWSIVAFYGYQNGNLNRLIMPTDSNNNRCGVDSNVLNKPYLFFFDLSRCVDITTPINGCPTPQVCVEKCPDQAFLFDMVSESESIDNLRKLLICDNSVNKNDIKSYVMAKEYVNNNQCARWYLQSVPFYGRCIPFDFQNVNQILETIALELQNLIQAVDHIKILATINGIGQMVVEDIIDSWITILVSLGITMIISLLFIMVMRWIAAPVIWCTILGVIGILGFVIYYSLSMYIHLNNNPVYNSAAGSNINAIVKSYLDNKNTWLCILIAVSIILLITLLLILVLRKRIVIAIALVKEGSKAVSSTTSTIFFPIFPWILYLLVIAFSITVGLYLASVGDPLYRVVGLNNSTVEGCQCTGPPESIYENGDYCNPELFYQYCREPITSSFSKQAITSCRTASCHFQRIDSPKLVGYFHGINIIGFFWLLFFISAFNEMVLASAFSTWYWTFHKTDVPFFNITISMGRTIRYHLGTLAFGSLIITICRIIRCILEYIDHKLKKFDNEVTRAILCCCKCFFWCLEKFLKFLNRNAYIMCAIHGKNFCSSAQDAFNLLMRNFLRVITLDKVTDFLFFMAKVLISTGMAVASHFFLKSPHSNLDLNYSFIPVVIVAIGSYLIGSIFFSVYSMAVDTLFLCFLEDTERNDGTPEKPYFMSKELMKILGKKNEVPRHRYN</sequence>
<keyword evidence="4 7" id="KW-1133">Transmembrane helix</keyword>
<dbReference type="AlphaFoldDB" id="A0A1L8DEG2"/>
<organism evidence="8">
    <name type="scientific">Nyssomyia neivai</name>
    <dbReference type="NCBI Taxonomy" id="330878"/>
    <lineage>
        <taxon>Eukaryota</taxon>
        <taxon>Metazoa</taxon>
        <taxon>Ecdysozoa</taxon>
        <taxon>Arthropoda</taxon>
        <taxon>Hexapoda</taxon>
        <taxon>Insecta</taxon>
        <taxon>Pterygota</taxon>
        <taxon>Neoptera</taxon>
        <taxon>Endopterygota</taxon>
        <taxon>Diptera</taxon>
        <taxon>Nematocera</taxon>
        <taxon>Psychodoidea</taxon>
        <taxon>Psychodidae</taxon>
        <taxon>Nyssomyia</taxon>
    </lineage>
</organism>
<accession>A0A1L8DEG2</accession>
<feature type="transmembrane region" description="Helical" evidence="7">
    <location>
        <begin position="257"/>
        <end position="278"/>
    </location>
</feature>
<dbReference type="InterPro" id="IPR007603">
    <property type="entry name" value="Choline_transptr-like"/>
</dbReference>
<evidence type="ECO:0000256" key="5">
    <source>
        <dbReference type="ARBA" id="ARBA00023136"/>
    </source>
</evidence>
<proteinExistence type="inferred from homology"/>
<evidence type="ECO:0000313" key="8">
    <source>
        <dbReference type="EMBL" id="JAV04836.1"/>
    </source>
</evidence>
<feature type="transmembrane region" description="Helical" evidence="7">
    <location>
        <begin position="230"/>
        <end position="251"/>
    </location>
</feature>
<feature type="transmembrane region" description="Helical" evidence="7">
    <location>
        <begin position="362"/>
        <end position="383"/>
    </location>
</feature>
<keyword evidence="6" id="KW-0325">Glycoprotein</keyword>
<evidence type="ECO:0000256" key="7">
    <source>
        <dbReference type="RuleBase" id="RU368066"/>
    </source>
</evidence>
<dbReference type="EMBL" id="GFDF01009248">
    <property type="protein sequence ID" value="JAV04836.1"/>
    <property type="molecule type" value="Transcribed_RNA"/>
</dbReference>
<feature type="transmembrane region" description="Helical" evidence="7">
    <location>
        <begin position="468"/>
        <end position="495"/>
    </location>
</feature>
<comment type="subcellular location">
    <subcellularLocation>
        <location evidence="7">Cell membrane</location>
        <topology evidence="7">Multi-pass membrane protein</topology>
    </subcellularLocation>
    <subcellularLocation>
        <location evidence="1">Membrane</location>
        <topology evidence="1">Multi-pass membrane protein</topology>
    </subcellularLocation>
</comment>
<dbReference type="PANTHER" id="PTHR12385">
    <property type="entry name" value="CHOLINE TRANSPORTER-LIKE (SLC FAMILY 44)"/>
    <property type="match status" value="1"/>
</dbReference>
<dbReference type="Pfam" id="PF04515">
    <property type="entry name" value="Choline_transpo"/>
    <property type="match status" value="1"/>
</dbReference>
<name>A0A1L8DEG2_9DIPT</name>
<protein>
    <recommendedName>
        <fullName evidence="7">Choline transporter-like protein</fullName>
    </recommendedName>
</protein>
<comment type="function">
    <text evidence="7">Choline transporter.</text>
</comment>
<keyword evidence="5 7" id="KW-0472">Membrane</keyword>
<keyword evidence="3 7" id="KW-0812">Transmembrane</keyword>
<reference evidence="8" key="1">
    <citation type="submission" date="2016-12" db="EMBL/GenBank/DDBJ databases">
        <title>An insight into the sialome and mialome of the sand fly, Nyssomyia neivai.</title>
        <authorList>
            <person name="Sebastian V."/>
            <person name="Goulart T.M."/>
            <person name="Oliveira W."/>
            <person name="Calvo E."/>
            <person name="Oliveira L.F."/>
            <person name="Pinto M.C."/>
            <person name="Rosselino A.M."/>
            <person name="Ribeiro J.M."/>
        </authorList>
    </citation>
    <scope>NUCLEOTIDE SEQUENCE</scope>
</reference>
<dbReference type="GO" id="GO:0005886">
    <property type="term" value="C:plasma membrane"/>
    <property type="evidence" value="ECO:0007669"/>
    <property type="project" value="UniProtKB-SubCell"/>
</dbReference>
<feature type="transmembrane region" description="Helical" evidence="7">
    <location>
        <begin position="650"/>
        <end position="672"/>
    </location>
</feature>
<evidence type="ECO:0000256" key="6">
    <source>
        <dbReference type="ARBA" id="ARBA00023180"/>
    </source>
</evidence>
<feature type="transmembrane region" description="Helical" evidence="7">
    <location>
        <begin position="515"/>
        <end position="539"/>
    </location>
</feature>
<feature type="transmembrane region" description="Helical" evidence="7">
    <location>
        <begin position="617"/>
        <end position="638"/>
    </location>
</feature>
<dbReference type="GO" id="GO:0022857">
    <property type="term" value="F:transmembrane transporter activity"/>
    <property type="evidence" value="ECO:0007669"/>
    <property type="project" value="UniProtKB-UniRule"/>
</dbReference>
<feature type="transmembrane region" description="Helical" evidence="7">
    <location>
        <begin position="312"/>
        <end position="333"/>
    </location>
</feature>
<evidence type="ECO:0000256" key="4">
    <source>
        <dbReference type="ARBA" id="ARBA00022989"/>
    </source>
</evidence>
<evidence type="ECO:0000256" key="2">
    <source>
        <dbReference type="ARBA" id="ARBA00007168"/>
    </source>
</evidence>